<dbReference type="PROSITE" id="PS51000">
    <property type="entry name" value="HTH_DEOR_2"/>
    <property type="match status" value="1"/>
</dbReference>
<evidence type="ECO:0000256" key="2">
    <source>
        <dbReference type="ARBA" id="ARBA00023163"/>
    </source>
</evidence>
<dbReference type="Gene3D" id="1.10.10.10">
    <property type="entry name" value="Winged helix-like DNA-binding domain superfamily/Winged helix DNA-binding domain"/>
    <property type="match status" value="1"/>
</dbReference>
<accession>A0A3S5BAG5</accession>
<dbReference type="InterPro" id="IPR001034">
    <property type="entry name" value="DeoR_HTH"/>
</dbReference>
<keyword evidence="1" id="KW-0805">Transcription regulation</keyword>
<dbReference type="AlphaFoldDB" id="A0A3S5BAG5"/>
<dbReference type="PANTHER" id="PTHR30363">
    <property type="entry name" value="HTH-TYPE TRANSCRIPTIONAL REGULATOR SRLR-RELATED"/>
    <property type="match status" value="1"/>
</dbReference>
<feature type="domain" description="HTH deoR-type" evidence="3">
    <location>
        <begin position="12"/>
        <end position="67"/>
    </location>
</feature>
<dbReference type="InterPro" id="IPR036388">
    <property type="entry name" value="WH-like_DNA-bd_sf"/>
</dbReference>
<dbReference type="InterPro" id="IPR050313">
    <property type="entry name" value="Carb_Metab_HTH_regulators"/>
</dbReference>
<dbReference type="EMBL" id="LR134492">
    <property type="protein sequence ID" value="VEI76398.1"/>
    <property type="molecule type" value="Genomic_DNA"/>
</dbReference>
<dbReference type="InterPro" id="IPR036390">
    <property type="entry name" value="WH_DNA-bd_sf"/>
</dbReference>
<evidence type="ECO:0000256" key="1">
    <source>
        <dbReference type="ARBA" id="ARBA00023015"/>
    </source>
</evidence>
<name>A0A3S5BAG5_SERFO</name>
<evidence type="ECO:0000259" key="3">
    <source>
        <dbReference type="PROSITE" id="PS51000"/>
    </source>
</evidence>
<dbReference type="Proteomes" id="UP000270487">
    <property type="component" value="Chromosome"/>
</dbReference>
<evidence type="ECO:0000313" key="5">
    <source>
        <dbReference type="Proteomes" id="UP000270487"/>
    </source>
</evidence>
<reference evidence="4 5" key="1">
    <citation type="submission" date="2018-12" db="EMBL/GenBank/DDBJ databases">
        <authorList>
            <consortium name="Pathogen Informatics"/>
        </authorList>
    </citation>
    <scope>NUCLEOTIDE SEQUENCE [LARGE SCALE GENOMIC DNA]</scope>
    <source>
        <strain evidence="4 5">NCTC13193</strain>
    </source>
</reference>
<dbReference type="Pfam" id="PF08220">
    <property type="entry name" value="HTH_DeoR"/>
    <property type="match status" value="1"/>
</dbReference>
<dbReference type="SMART" id="SM00420">
    <property type="entry name" value="HTH_DEOR"/>
    <property type="match status" value="1"/>
</dbReference>
<dbReference type="InterPro" id="IPR037171">
    <property type="entry name" value="NagB/RpiA_transferase-like"/>
</dbReference>
<evidence type="ECO:0000313" key="4">
    <source>
        <dbReference type="EMBL" id="VEI76398.1"/>
    </source>
</evidence>
<gene>
    <name evidence="4" type="primary">glpR_7</name>
    <name evidence="4" type="ORF">NCTC13193_05297</name>
</gene>
<dbReference type="InterPro" id="IPR014036">
    <property type="entry name" value="DeoR-like_C"/>
</dbReference>
<protein>
    <submittedName>
        <fullName evidence="4">Glycerol-3-phosphate regulon repressor</fullName>
    </submittedName>
</protein>
<dbReference type="SUPFAM" id="SSF46785">
    <property type="entry name" value="Winged helix' DNA-binding domain"/>
    <property type="match status" value="1"/>
</dbReference>
<dbReference type="SUPFAM" id="SSF100950">
    <property type="entry name" value="NagB/RpiA/CoA transferase-like"/>
    <property type="match status" value="1"/>
</dbReference>
<dbReference type="GO" id="GO:0003700">
    <property type="term" value="F:DNA-binding transcription factor activity"/>
    <property type="evidence" value="ECO:0007669"/>
    <property type="project" value="InterPro"/>
</dbReference>
<dbReference type="SMART" id="SM01134">
    <property type="entry name" value="DeoRC"/>
    <property type="match status" value="1"/>
</dbReference>
<organism evidence="4 5">
    <name type="scientific">Serratia fonticola</name>
    <dbReference type="NCBI Taxonomy" id="47917"/>
    <lineage>
        <taxon>Bacteria</taxon>
        <taxon>Pseudomonadati</taxon>
        <taxon>Pseudomonadota</taxon>
        <taxon>Gammaproteobacteria</taxon>
        <taxon>Enterobacterales</taxon>
        <taxon>Yersiniaceae</taxon>
        <taxon>Serratia</taxon>
    </lineage>
</organism>
<dbReference type="RefSeq" id="WP_080660761.1">
    <property type="nucleotide sequence ID" value="NZ_JBEGYD010000007.1"/>
</dbReference>
<proteinExistence type="predicted"/>
<dbReference type="PANTHER" id="PTHR30363:SF44">
    <property type="entry name" value="AGA OPERON TRANSCRIPTIONAL REPRESSOR-RELATED"/>
    <property type="match status" value="1"/>
</dbReference>
<dbReference type="Pfam" id="PF00455">
    <property type="entry name" value="DeoRC"/>
    <property type="match status" value="1"/>
</dbReference>
<keyword evidence="2" id="KW-0804">Transcription</keyword>
<sequence length="280" mass="30594">MGANVPRKSSNLLKRRLKIAEIVGQQGEIKVEDLSAQLGVSGVTIRGDLSYLEQQGYLKRSFGGAIATPTQPLAAPIEPGLAVAPLTLANQLEIARHCARMIADRDTLFLGHGDICRKVIPFLSGLKKLRLIVNDLQHAILADQFLDGEIIVAGGELIRSHTALSGKALDSVIQQFTINHCILEASITDSSGILNIDQPLLASHYQRCLDKAQNKTAIITHLPIQASAIGTIGHLSQVDNLVTNRGVNEHYQQQLFESDFSIRYTNNECFTWANRETIGE</sequence>